<evidence type="ECO:0000313" key="5">
    <source>
        <dbReference type="Proteomes" id="UP000593567"/>
    </source>
</evidence>
<dbReference type="PANTHER" id="PTHR16184:SF6">
    <property type="entry name" value="ELONGATOR COMPLEX PROTEIN 6"/>
    <property type="match status" value="1"/>
</dbReference>
<gene>
    <name evidence="4" type="ORF">EB796_017601</name>
</gene>
<keyword evidence="5" id="KW-1185">Reference proteome</keyword>
<dbReference type="EMBL" id="VXIV02002617">
    <property type="protein sequence ID" value="KAF6024111.1"/>
    <property type="molecule type" value="Genomic_DNA"/>
</dbReference>
<comment type="pathway">
    <text evidence="1">tRNA modification; 5-methoxycarbonylmethyl-2-thiouridine-tRNA biosynthesis.</text>
</comment>
<sequence>MFESLHKLLRVDSEPLENVEFMHISGEASGAGLANYSFLLHHFLSYFIKNSFRVCLVSCSQSLTQYKLIESKLGVNLERVANESQFTFVSLLTLLMEDSNTSKEKVDSYITHDPVSSIVSAVKDKLSPPTTSRQPCLLILDDLTALHDIGVTTSDILHMVCELKSGCTCVSTIVTTSLRLSESTHSEEAVSLDKQLSHWSELLFHVDELSTGLSKDVHGQLRIHRLNSLTSGKGDAETYHYKVTDRDVKLFAVGASPAVL</sequence>
<dbReference type="Proteomes" id="UP000593567">
    <property type="component" value="Unassembled WGS sequence"/>
</dbReference>
<evidence type="ECO:0000256" key="3">
    <source>
        <dbReference type="ARBA" id="ARBA00020263"/>
    </source>
</evidence>
<evidence type="ECO:0000256" key="2">
    <source>
        <dbReference type="ARBA" id="ARBA00008837"/>
    </source>
</evidence>
<dbReference type="GO" id="GO:0033588">
    <property type="term" value="C:elongator holoenzyme complex"/>
    <property type="evidence" value="ECO:0007669"/>
    <property type="project" value="InterPro"/>
</dbReference>
<organism evidence="4 5">
    <name type="scientific">Bugula neritina</name>
    <name type="common">Brown bryozoan</name>
    <name type="synonym">Sertularia neritina</name>
    <dbReference type="NCBI Taxonomy" id="10212"/>
    <lineage>
        <taxon>Eukaryota</taxon>
        <taxon>Metazoa</taxon>
        <taxon>Spiralia</taxon>
        <taxon>Lophotrochozoa</taxon>
        <taxon>Bryozoa</taxon>
        <taxon>Gymnolaemata</taxon>
        <taxon>Cheilostomatida</taxon>
        <taxon>Flustrina</taxon>
        <taxon>Buguloidea</taxon>
        <taxon>Bugulidae</taxon>
        <taxon>Bugula</taxon>
    </lineage>
</organism>
<dbReference type="CDD" id="cd19495">
    <property type="entry name" value="Elp6"/>
    <property type="match status" value="1"/>
</dbReference>
<reference evidence="4" key="1">
    <citation type="submission" date="2020-06" db="EMBL/GenBank/DDBJ databases">
        <title>Draft genome of Bugula neritina, a colonial animal packing powerful symbionts and potential medicines.</title>
        <authorList>
            <person name="Rayko M."/>
        </authorList>
    </citation>
    <scope>NUCLEOTIDE SEQUENCE [LARGE SCALE GENOMIC DNA]</scope>
    <source>
        <strain evidence="4">Kwan_BN1</strain>
    </source>
</reference>
<dbReference type="InterPro" id="IPR027417">
    <property type="entry name" value="P-loop_NTPase"/>
</dbReference>
<dbReference type="Pfam" id="PF09807">
    <property type="entry name" value="ELP6"/>
    <property type="match status" value="1"/>
</dbReference>
<dbReference type="Gene3D" id="3.40.50.300">
    <property type="entry name" value="P-loop containing nucleotide triphosphate hydrolases"/>
    <property type="match status" value="1"/>
</dbReference>
<proteinExistence type="inferred from homology"/>
<evidence type="ECO:0000256" key="1">
    <source>
        <dbReference type="ARBA" id="ARBA00005043"/>
    </source>
</evidence>
<accession>A0A7J7JET7</accession>
<comment type="caution">
    <text evidence="4">The sequence shown here is derived from an EMBL/GenBank/DDBJ whole genome shotgun (WGS) entry which is preliminary data.</text>
</comment>
<dbReference type="UniPathway" id="UPA00988"/>
<protein>
    <recommendedName>
        <fullName evidence="3">Elongator complex protein 6</fullName>
    </recommendedName>
</protein>
<comment type="similarity">
    <text evidence="2">Belongs to the ELP6 family.</text>
</comment>
<name>A0A7J7JET7_BUGNE</name>
<dbReference type="OrthoDB" id="9995306at2759"/>
<dbReference type="PANTHER" id="PTHR16184">
    <property type="entry name" value="ELONGATOR COMPLEX PROTEIN 6"/>
    <property type="match status" value="1"/>
</dbReference>
<evidence type="ECO:0000313" key="4">
    <source>
        <dbReference type="EMBL" id="KAF6024111.1"/>
    </source>
</evidence>
<dbReference type="InterPro" id="IPR018627">
    <property type="entry name" value="ELP6"/>
</dbReference>
<dbReference type="AlphaFoldDB" id="A0A7J7JET7"/>
<dbReference type="GO" id="GO:0002098">
    <property type="term" value="P:tRNA wobble uridine modification"/>
    <property type="evidence" value="ECO:0007669"/>
    <property type="project" value="InterPro"/>
</dbReference>